<feature type="transmembrane region" description="Helical" evidence="7">
    <location>
        <begin position="101"/>
        <end position="118"/>
    </location>
</feature>
<feature type="compositionally biased region" description="Basic and acidic residues" evidence="6">
    <location>
        <begin position="67"/>
        <end position="76"/>
    </location>
</feature>
<evidence type="ECO:0000259" key="8">
    <source>
        <dbReference type="PROSITE" id="PS50850"/>
    </source>
</evidence>
<evidence type="ECO:0000256" key="2">
    <source>
        <dbReference type="ARBA" id="ARBA00022692"/>
    </source>
</evidence>
<accession>A0A5C3MXG5</accession>
<dbReference type="InterPro" id="IPR011701">
    <property type="entry name" value="MFS"/>
</dbReference>
<feature type="compositionally biased region" description="Basic and acidic residues" evidence="6">
    <location>
        <begin position="15"/>
        <end position="24"/>
    </location>
</feature>
<dbReference type="AlphaFoldDB" id="A0A5C3MXG5"/>
<keyword evidence="3 7" id="KW-1133">Transmembrane helix</keyword>
<feature type="transmembrane region" description="Helical" evidence="7">
    <location>
        <begin position="169"/>
        <end position="188"/>
    </location>
</feature>
<protein>
    <submittedName>
        <fullName evidence="9">MFS general substrate transporter</fullName>
    </submittedName>
</protein>
<dbReference type="PANTHER" id="PTHR23502">
    <property type="entry name" value="MAJOR FACILITATOR SUPERFAMILY"/>
    <property type="match status" value="1"/>
</dbReference>
<feature type="domain" description="Major facilitator superfamily (MFS) profile" evidence="8">
    <location>
        <begin position="103"/>
        <end position="570"/>
    </location>
</feature>
<feature type="transmembrane region" description="Helical" evidence="7">
    <location>
        <begin position="372"/>
        <end position="394"/>
    </location>
</feature>
<organism evidence="9 10">
    <name type="scientific">Heliocybe sulcata</name>
    <dbReference type="NCBI Taxonomy" id="5364"/>
    <lineage>
        <taxon>Eukaryota</taxon>
        <taxon>Fungi</taxon>
        <taxon>Dikarya</taxon>
        <taxon>Basidiomycota</taxon>
        <taxon>Agaricomycotina</taxon>
        <taxon>Agaricomycetes</taxon>
        <taxon>Gloeophyllales</taxon>
        <taxon>Gloeophyllaceae</taxon>
        <taxon>Heliocybe</taxon>
    </lineage>
</organism>
<feature type="transmembrane region" description="Helical" evidence="7">
    <location>
        <begin position="138"/>
        <end position="157"/>
    </location>
</feature>
<dbReference type="GO" id="GO:0022857">
    <property type="term" value="F:transmembrane transporter activity"/>
    <property type="evidence" value="ECO:0007669"/>
    <property type="project" value="InterPro"/>
</dbReference>
<dbReference type="Pfam" id="PF07690">
    <property type="entry name" value="MFS_1"/>
    <property type="match status" value="1"/>
</dbReference>
<dbReference type="InterPro" id="IPR020846">
    <property type="entry name" value="MFS_dom"/>
</dbReference>
<feature type="transmembrane region" description="Helical" evidence="7">
    <location>
        <begin position="438"/>
        <end position="457"/>
    </location>
</feature>
<keyword evidence="10" id="KW-1185">Reference proteome</keyword>
<feature type="region of interest" description="Disordered" evidence="6">
    <location>
        <begin position="15"/>
        <end position="76"/>
    </location>
</feature>
<dbReference type="CDD" id="cd17323">
    <property type="entry name" value="MFS_Tpo1_MDR_like"/>
    <property type="match status" value="1"/>
</dbReference>
<name>A0A5C3MXG5_9AGAM</name>
<keyword evidence="2 7" id="KW-0812">Transmembrane</keyword>
<feature type="transmembrane region" description="Helical" evidence="7">
    <location>
        <begin position="194"/>
        <end position="216"/>
    </location>
</feature>
<feature type="transmembrane region" description="Helical" evidence="7">
    <location>
        <begin position="531"/>
        <end position="553"/>
    </location>
</feature>
<dbReference type="Proteomes" id="UP000305948">
    <property type="component" value="Unassembled WGS sequence"/>
</dbReference>
<feature type="transmembrane region" description="Helical" evidence="7">
    <location>
        <begin position="261"/>
        <end position="279"/>
    </location>
</feature>
<evidence type="ECO:0000256" key="7">
    <source>
        <dbReference type="SAM" id="Phobius"/>
    </source>
</evidence>
<sequence>MQSYLAYRRFATHPDVLKARDREQGSSSTSPSSSLDAGPTRVPSRDEEIADPEEDLERQSIPGAPREPVETSAQEKEDPYLVAWTHGDPENLHSWSDTRRWLVTFLVGQIALIGGAAASIDQSAADSASAALGVSQEVLSLETAMFLIGFGIASPFFAPLSELGGRNPVYIVTLLIFVLFEGGAALSNTIEARVILRFFAGVAGSPVLSNAGGTLSDMWSPLERTFSFPFFAFCGFLGPVLGPIIGGFVGQSRLGYKWCDWITAIWGLALLVVMALWLPETYAPALLKMKAAAARKASGNPAYLSPTERHRLNVSFVTDFWTTMARPFVLPVLEPIVLLFSLYMTVVYAVLFGNFEAYPFIFAPYNFNAGQLGLTFIPISVGLLFILALTPFTYRHYKKLWDANLEEFEAEKAKLEKTGEGERAEKIKFRPPPPETRLGLAIWGTWLFPISLFWFAWTCYKPVGPWPAIISGALFGAGILTCFISSYQYIIDAYESYAASALSSLTLIRYVACGGAVMWTAPMFEKLGNHWALSLLGFLSILFSLVPWIFYVWGPKIRSWSRYAKHTSDH</sequence>
<dbReference type="OrthoDB" id="6770063at2759"/>
<keyword evidence="5" id="KW-0175">Coiled coil</keyword>
<evidence type="ECO:0000256" key="6">
    <source>
        <dbReference type="SAM" id="MobiDB-lite"/>
    </source>
</evidence>
<dbReference type="GO" id="GO:0005886">
    <property type="term" value="C:plasma membrane"/>
    <property type="evidence" value="ECO:0007669"/>
    <property type="project" value="TreeGrafter"/>
</dbReference>
<feature type="coiled-coil region" evidence="5">
    <location>
        <begin position="398"/>
        <end position="425"/>
    </location>
</feature>
<evidence type="ECO:0000256" key="4">
    <source>
        <dbReference type="ARBA" id="ARBA00023136"/>
    </source>
</evidence>
<feature type="transmembrane region" description="Helical" evidence="7">
    <location>
        <begin position="497"/>
        <end position="519"/>
    </location>
</feature>
<evidence type="ECO:0000256" key="1">
    <source>
        <dbReference type="ARBA" id="ARBA00004141"/>
    </source>
</evidence>
<evidence type="ECO:0000256" key="3">
    <source>
        <dbReference type="ARBA" id="ARBA00022989"/>
    </source>
</evidence>
<dbReference type="PANTHER" id="PTHR23502:SF47">
    <property type="entry name" value="MAJOR FACILITATOR SUPERFAMILY (MFS) PROFILE DOMAIN-CONTAINING PROTEIN-RELATED"/>
    <property type="match status" value="1"/>
</dbReference>
<feature type="transmembrane region" description="Helical" evidence="7">
    <location>
        <begin position="328"/>
        <end position="352"/>
    </location>
</feature>
<evidence type="ECO:0000313" key="10">
    <source>
        <dbReference type="Proteomes" id="UP000305948"/>
    </source>
</evidence>
<reference evidence="9 10" key="1">
    <citation type="journal article" date="2019" name="Nat. Ecol. Evol.">
        <title>Megaphylogeny resolves global patterns of mushroom evolution.</title>
        <authorList>
            <person name="Varga T."/>
            <person name="Krizsan K."/>
            <person name="Foldi C."/>
            <person name="Dima B."/>
            <person name="Sanchez-Garcia M."/>
            <person name="Sanchez-Ramirez S."/>
            <person name="Szollosi G.J."/>
            <person name="Szarkandi J.G."/>
            <person name="Papp V."/>
            <person name="Albert L."/>
            <person name="Andreopoulos W."/>
            <person name="Angelini C."/>
            <person name="Antonin V."/>
            <person name="Barry K.W."/>
            <person name="Bougher N.L."/>
            <person name="Buchanan P."/>
            <person name="Buyck B."/>
            <person name="Bense V."/>
            <person name="Catcheside P."/>
            <person name="Chovatia M."/>
            <person name="Cooper J."/>
            <person name="Damon W."/>
            <person name="Desjardin D."/>
            <person name="Finy P."/>
            <person name="Geml J."/>
            <person name="Haridas S."/>
            <person name="Hughes K."/>
            <person name="Justo A."/>
            <person name="Karasinski D."/>
            <person name="Kautmanova I."/>
            <person name="Kiss B."/>
            <person name="Kocsube S."/>
            <person name="Kotiranta H."/>
            <person name="LaButti K.M."/>
            <person name="Lechner B.E."/>
            <person name="Liimatainen K."/>
            <person name="Lipzen A."/>
            <person name="Lukacs Z."/>
            <person name="Mihaltcheva S."/>
            <person name="Morgado L.N."/>
            <person name="Niskanen T."/>
            <person name="Noordeloos M.E."/>
            <person name="Ohm R.A."/>
            <person name="Ortiz-Santana B."/>
            <person name="Ovrebo C."/>
            <person name="Racz N."/>
            <person name="Riley R."/>
            <person name="Savchenko A."/>
            <person name="Shiryaev A."/>
            <person name="Soop K."/>
            <person name="Spirin V."/>
            <person name="Szebenyi C."/>
            <person name="Tomsovsky M."/>
            <person name="Tulloss R.E."/>
            <person name="Uehling J."/>
            <person name="Grigoriev I.V."/>
            <person name="Vagvolgyi C."/>
            <person name="Papp T."/>
            <person name="Martin F.M."/>
            <person name="Miettinen O."/>
            <person name="Hibbett D.S."/>
            <person name="Nagy L.G."/>
        </authorList>
    </citation>
    <scope>NUCLEOTIDE SEQUENCE [LARGE SCALE GENOMIC DNA]</scope>
    <source>
        <strain evidence="9 10">OMC1185</strain>
    </source>
</reference>
<evidence type="ECO:0000256" key="5">
    <source>
        <dbReference type="SAM" id="Coils"/>
    </source>
</evidence>
<keyword evidence="4 7" id="KW-0472">Membrane</keyword>
<dbReference type="PROSITE" id="PS50850">
    <property type="entry name" value="MFS"/>
    <property type="match status" value="1"/>
</dbReference>
<dbReference type="EMBL" id="ML213519">
    <property type="protein sequence ID" value="TFK48438.1"/>
    <property type="molecule type" value="Genomic_DNA"/>
</dbReference>
<dbReference type="STRING" id="5364.A0A5C3MXG5"/>
<dbReference type="Gene3D" id="1.20.1250.20">
    <property type="entry name" value="MFS general substrate transporter like domains"/>
    <property type="match status" value="1"/>
</dbReference>
<comment type="subcellular location">
    <subcellularLocation>
        <location evidence="1">Membrane</location>
        <topology evidence="1">Multi-pass membrane protein</topology>
    </subcellularLocation>
</comment>
<feature type="transmembrane region" description="Helical" evidence="7">
    <location>
        <begin position="228"/>
        <end position="249"/>
    </location>
</feature>
<dbReference type="InterPro" id="IPR036259">
    <property type="entry name" value="MFS_trans_sf"/>
</dbReference>
<evidence type="ECO:0000313" key="9">
    <source>
        <dbReference type="EMBL" id="TFK48438.1"/>
    </source>
</evidence>
<feature type="transmembrane region" description="Helical" evidence="7">
    <location>
        <begin position="469"/>
        <end position="490"/>
    </location>
</feature>
<proteinExistence type="predicted"/>
<dbReference type="SUPFAM" id="SSF103473">
    <property type="entry name" value="MFS general substrate transporter"/>
    <property type="match status" value="1"/>
</dbReference>
<gene>
    <name evidence="9" type="ORF">OE88DRAFT_1664234</name>
</gene>